<reference evidence="3" key="1">
    <citation type="submission" date="2022-02" db="EMBL/GenBank/DDBJ databases">
        <authorList>
            <person name="Deutsch MARIE S."/>
        </authorList>
    </citation>
    <scope>NUCLEOTIDE SEQUENCE</scope>
    <source>
        <strain evidence="3">CIRM-BIA865</strain>
    </source>
</reference>
<evidence type="ECO:0000259" key="2">
    <source>
        <dbReference type="Pfam" id="PF20434"/>
    </source>
</evidence>
<dbReference type="SUPFAM" id="SSF53474">
    <property type="entry name" value="alpha/beta-Hydrolases"/>
    <property type="match status" value="1"/>
</dbReference>
<proteinExistence type="predicted"/>
<dbReference type="Pfam" id="PF20434">
    <property type="entry name" value="BD-FAE"/>
    <property type="match status" value="1"/>
</dbReference>
<name>A0AAU9R0P8_9LACO</name>
<dbReference type="InterPro" id="IPR049492">
    <property type="entry name" value="BD-FAE-like_dom"/>
</dbReference>
<keyword evidence="1" id="KW-0378">Hydrolase</keyword>
<protein>
    <submittedName>
        <fullName evidence="3">Lipase</fullName>
    </submittedName>
</protein>
<sequence>MTLDRKILQAVEEMRTGSKMHDDKRDEGLPTEIPEVERINDLSYGPDPKGNLLDIYLPKKRTGKVPVIISIHGGGWVYGTKETYQFYGLGLAKEGFAFVNFNYRLAPDVQFPGEMDDVNRLMHWVAEHGAEYDLDTGNVFLVGDSAGGQMEEQYLAILTNDKFRQLFGYELPKLTVRAAALNCGAYFMLTPGFTDGAPSAYFTPEAVSGKEEMLNTEKYLTQNLPPLFIMTANQDFLHDSAVRLDGYLLAKEIPHELHIYGDMENPRGHVFHCNQRDDIAKQCNLDELNFFRKHLKQ</sequence>
<organism evidence="3 4">
    <name type="scientific">Lactobacillus delbrueckii subsp. delbrueckii</name>
    <dbReference type="NCBI Taxonomy" id="83684"/>
    <lineage>
        <taxon>Bacteria</taxon>
        <taxon>Bacillati</taxon>
        <taxon>Bacillota</taxon>
        <taxon>Bacilli</taxon>
        <taxon>Lactobacillales</taxon>
        <taxon>Lactobacillaceae</taxon>
        <taxon>Lactobacillus</taxon>
    </lineage>
</organism>
<dbReference type="Gene3D" id="3.40.50.1820">
    <property type="entry name" value="alpha/beta hydrolase"/>
    <property type="match status" value="1"/>
</dbReference>
<evidence type="ECO:0000313" key="3">
    <source>
        <dbReference type="EMBL" id="CAH1706058.1"/>
    </source>
</evidence>
<dbReference type="EMBL" id="OV915080">
    <property type="protein sequence ID" value="CAH1706058.1"/>
    <property type="molecule type" value="Genomic_DNA"/>
</dbReference>
<evidence type="ECO:0000256" key="1">
    <source>
        <dbReference type="ARBA" id="ARBA00022801"/>
    </source>
</evidence>
<evidence type="ECO:0000313" key="4">
    <source>
        <dbReference type="Proteomes" id="UP001295440"/>
    </source>
</evidence>
<dbReference type="InterPro" id="IPR050300">
    <property type="entry name" value="GDXG_lipolytic_enzyme"/>
</dbReference>
<dbReference type="AlphaFoldDB" id="A0AAU9R0P8"/>
<accession>A0AAU9R0P8</accession>
<dbReference type="Proteomes" id="UP001295440">
    <property type="component" value="Chromosome"/>
</dbReference>
<dbReference type="RefSeq" id="WP_260368756.1">
    <property type="nucleotide sequence ID" value="NZ_OV915080.1"/>
</dbReference>
<feature type="domain" description="BD-FAE-like" evidence="2">
    <location>
        <begin position="53"/>
        <end position="151"/>
    </location>
</feature>
<dbReference type="GO" id="GO:0016787">
    <property type="term" value="F:hydrolase activity"/>
    <property type="evidence" value="ECO:0007669"/>
    <property type="project" value="UniProtKB-KW"/>
</dbReference>
<dbReference type="PANTHER" id="PTHR48081">
    <property type="entry name" value="AB HYDROLASE SUPERFAMILY PROTEIN C4A8.06C"/>
    <property type="match status" value="1"/>
</dbReference>
<dbReference type="InterPro" id="IPR029058">
    <property type="entry name" value="AB_hydrolase_fold"/>
</dbReference>
<gene>
    <name evidence="3" type="primary">lipA</name>
    <name evidence="3" type="ORF">LDD865_0899</name>
</gene>